<accession>A0A6A7AE98</accession>
<reference evidence="2" key="1">
    <citation type="journal article" date="2020" name="Stud. Mycol.">
        <title>101 Dothideomycetes genomes: a test case for predicting lifestyles and emergence of pathogens.</title>
        <authorList>
            <person name="Haridas S."/>
            <person name="Albert R."/>
            <person name="Binder M."/>
            <person name="Bloem J."/>
            <person name="Labutti K."/>
            <person name="Salamov A."/>
            <person name="Andreopoulos B."/>
            <person name="Baker S."/>
            <person name="Barry K."/>
            <person name="Bills G."/>
            <person name="Bluhm B."/>
            <person name="Cannon C."/>
            <person name="Castanera R."/>
            <person name="Culley D."/>
            <person name="Daum C."/>
            <person name="Ezra D."/>
            <person name="Gonzalez J."/>
            <person name="Henrissat B."/>
            <person name="Kuo A."/>
            <person name="Liang C."/>
            <person name="Lipzen A."/>
            <person name="Lutzoni F."/>
            <person name="Magnuson J."/>
            <person name="Mondo S."/>
            <person name="Nolan M."/>
            <person name="Ohm R."/>
            <person name="Pangilinan J."/>
            <person name="Park H.-J."/>
            <person name="Ramirez L."/>
            <person name="Alfaro M."/>
            <person name="Sun H."/>
            <person name="Tritt A."/>
            <person name="Yoshinaga Y."/>
            <person name="Zwiers L.-H."/>
            <person name="Turgeon B."/>
            <person name="Goodwin S."/>
            <person name="Spatafora J."/>
            <person name="Crous P."/>
            <person name="Grigoriev I."/>
        </authorList>
    </citation>
    <scope>NUCLEOTIDE SEQUENCE</scope>
    <source>
        <strain evidence="2">CBS 113818</strain>
    </source>
</reference>
<evidence type="ECO:0000313" key="2">
    <source>
        <dbReference type="EMBL" id="KAF2831546.1"/>
    </source>
</evidence>
<name>A0A6A7AE98_9PLEO</name>
<feature type="compositionally biased region" description="Polar residues" evidence="1">
    <location>
        <begin position="21"/>
        <end position="30"/>
    </location>
</feature>
<protein>
    <submittedName>
        <fullName evidence="2">Uncharacterized protein</fullName>
    </submittedName>
</protein>
<proteinExistence type="predicted"/>
<feature type="region of interest" description="Disordered" evidence="1">
    <location>
        <begin position="12"/>
        <end position="66"/>
    </location>
</feature>
<dbReference type="AlphaFoldDB" id="A0A6A7AE98"/>
<dbReference type="Proteomes" id="UP000799424">
    <property type="component" value="Unassembled WGS sequence"/>
</dbReference>
<sequence>MVYITSDLFGSASTHGRGDTATPTYWTSMADSPHPAGLGKRKRLEGDEGPNPSCMHQQRPSPSSRSYARLHAHNTTSFEINRNLSYPAFSASPLFSALERRPVKQIKRLSPKASLIKSTSHLMDVDLDLTPPKPETHSHAVIDLRSCHACKSAPKRRKDLENYLDCRRCEGRTCYICARQCFGGCGKAVCKKCIVEVGEEGDPWCLDCYARNLNS</sequence>
<dbReference type="OrthoDB" id="5377226at2759"/>
<feature type="compositionally biased region" description="Polar residues" evidence="1">
    <location>
        <begin position="54"/>
        <end position="66"/>
    </location>
</feature>
<evidence type="ECO:0000313" key="3">
    <source>
        <dbReference type="Proteomes" id="UP000799424"/>
    </source>
</evidence>
<dbReference type="EMBL" id="MU006218">
    <property type="protein sequence ID" value="KAF2831546.1"/>
    <property type="molecule type" value="Genomic_DNA"/>
</dbReference>
<gene>
    <name evidence="2" type="ORF">CC86DRAFT_342459</name>
</gene>
<keyword evidence="3" id="KW-1185">Reference proteome</keyword>
<organism evidence="2 3">
    <name type="scientific">Ophiobolus disseminans</name>
    <dbReference type="NCBI Taxonomy" id="1469910"/>
    <lineage>
        <taxon>Eukaryota</taxon>
        <taxon>Fungi</taxon>
        <taxon>Dikarya</taxon>
        <taxon>Ascomycota</taxon>
        <taxon>Pezizomycotina</taxon>
        <taxon>Dothideomycetes</taxon>
        <taxon>Pleosporomycetidae</taxon>
        <taxon>Pleosporales</taxon>
        <taxon>Pleosporineae</taxon>
        <taxon>Phaeosphaeriaceae</taxon>
        <taxon>Ophiobolus</taxon>
    </lineage>
</organism>
<evidence type="ECO:0000256" key="1">
    <source>
        <dbReference type="SAM" id="MobiDB-lite"/>
    </source>
</evidence>